<dbReference type="InterPro" id="IPR013766">
    <property type="entry name" value="Thioredoxin_domain"/>
</dbReference>
<dbReference type="PROSITE" id="PS51352">
    <property type="entry name" value="THIOREDOXIN_2"/>
    <property type="match status" value="1"/>
</dbReference>
<sequence>MKKMGMFFLFVILCLTAVGCGSNADEDPTGNASDLFPRFETVDIDDQPVTDDIFAEHTLTLVNVWGTYCEPCKDELPALQKLSQEVEELNVGVVGLVSDGIGNNTIALRMLQEYGVTYLNIVPSDELNKQLISRLPGIPSSLFVNSKGEIVGDLVVGARAQEQFREMINQQLAEIR</sequence>
<dbReference type="PANTHER" id="PTHR42852">
    <property type="entry name" value="THIOL:DISULFIDE INTERCHANGE PROTEIN DSBE"/>
    <property type="match status" value="1"/>
</dbReference>
<keyword evidence="9" id="KW-1185">Reference proteome</keyword>
<proteinExistence type="predicted"/>
<feature type="chain" id="PRO_5019113441" description="Thioredoxin domain-containing protein" evidence="6">
    <location>
        <begin position="25"/>
        <end position="176"/>
    </location>
</feature>
<dbReference type="InterPro" id="IPR036249">
    <property type="entry name" value="Thioredoxin-like_sf"/>
</dbReference>
<dbReference type="InterPro" id="IPR017937">
    <property type="entry name" value="Thioredoxin_CS"/>
</dbReference>
<name>A0A419SKI8_9BACL</name>
<organism evidence="8 9">
    <name type="scientific">Ammoniphilus oxalaticus</name>
    <dbReference type="NCBI Taxonomy" id="66863"/>
    <lineage>
        <taxon>Bacteria</taxon>
        <taxon>Bacillati</taxon>
        <taxon>Bacillota</taxon>
        <taxon>Bacilli</taxon>
        <taxon>Bacillales</taxon>
        <taxon>Paenibacillaceae</taxon>
        <taxon>Aneurinibacillus group</taxon>
        <taxon>Ammoniphilus</taxon>
    </lineage>
</organism>
<feature type="domain" description="Thioredoxin" evidence="7">
    <location>
        <begin position="30"/>
        <end position="173"/>
    </location>
</feature>
<keyword evidence="6" id="KW-0732">Signal</keyword>
<keyword evidence="4" id="KW-1015">Disulfide bond</keyword>
<dbReference type="InterPro" id="IPR013740">
    <property type="entry name" value="Redoxin"/>
</dbReference>
<keyword evidence="5" id="KW-0676">Redox-active center</keyword>
<dbReference type="SUPFAM" id="SSF52833">
    <property type="entry name" value="Thioredoxin-like"/>
    <property type="match status" value="1"/>
</dbReference>
<dbReference type="Pfam" id="PF08534">
    <property type="entry name" value="Redoxin"/>
    <property type="match status" value="1"/>
</dbReference>
<dbReference type="PANTHER" id="PTHR42852:SF6">
    <property type="entry name" value="THIOL:DISULFIDE INTERCHANGE PROTEIN DSBE"/>
    <property type="match status" value="1"/>
</dbReference>
<evidence type="ECO:0000259" key="7">
    <source>
        <dbReference type="PROSITE" id="PS51352"/>
    </source>
</evidence>
<comment type="caution">
    <text evidence="8">The sequence shown here is derived from an EMBL/GenBank/DDBJ whole genome shotgun (WGS) entry which is preliminary data.</text>
</comment>
<evidence type="ECO:0000313" key="8">
    <source>
        <dbReference type="EMBL" id="RKD24533.1"/>
    </source>
</evidence>
<keyword evidence="3" id="KW-0735">Signal-anchor</keyword>
<dbReference type="InterPro" id="IPR050553">
    <property type="entry name" value="Thioredoxin_ResA/DsbE_sf"/>
</dbReference>
<evidence type="ECO:0000313" key="9">
    <source>
        <dbReference type="Proteomes" id="UP000284219"/>
    </source>
</evidence>
<dbReference type="CDD" id="cd02966">
    <property type="entry name" value="TlpA_like_family"/>
    <property type="match status" value="1"/>
</dbReference>
<evidence type="ECO:0000256" key="5">
    <source>
        <dbReference type="ARBA" id="ARBA00023284"/>
    </source>
</evidence>
<keyword evidence="2" id="KW-0201">Cytochrome c-type biogenesis</keyword>
<dbReference type="GO" id="GO:0030313">
    <property type="term" value="C:cell envelope"/>
    <property type="evidence" value="ECO:0007669"/>
    <property type="project" value="UniProtKB-SubCell"/>
</dbReference>
<evidence type="ECO:0000256" key="6">
    <source>
        <dbReference type="SAM" id="SignalP"/>
    </source>
</evidence>
<reference evidence="8 9" key="1">
    <citation type="submission" date="2016-08" db="EMBL/GenBank/DDBJ databases">
        <title>Novel Firmicute Genomes.</title>
        <authorList>
            <person name="Poppleton D.I."/>
            <person name="Gribaldo S."/>
        </authorList>
    </citation>
    <scope>NUCLEOTIDE SEQUENCE [LARGE SCALE GENOMIC DNA]</scope>
    <source>
        <strain evidence="8 9">RAOx-1</strain>
    </source>
</reference>
<dbReference type="PROSITE" id="PS51257">
    <property type="entry name" value="PROKAR_LIPOPROTEIN"/>
    <property type="match status" value="1"/>
</dbReference>
<dbReference type="EMBL" id="MCHY01000008">
    <property type="protein sequence ID" value="RKD24533.1"/>
    <property type="molecule type" value="Genomic_DNA"/>
</dbReference>
<evidence type="ECO:0000256" key="3">
    <source>
        <dbReference type="ARBA" id="ARBA00022968"/>
    </source>
</evidence>
<feature type="signal peptide" evidence="6">
    <location>
        <begin position="1"/>
        <end position="24"/>
    </location>
</feature>
<dbReference type="GO" id="GO:0017004">
    <property type="term" value="P:cytochrome complex assembly"/>
    <property type="evidence" value="ECO:0007669"/>
    <property type="project" value="UniProtKB-KW"/>
</dbReference>
<dbReference type="AlphaFoldDB" id="A0A419SKI8"/>
<keyword evidence="3" id="KW-0812">Transmembrane</keyword>
<evidence type="ECO:0000256" key="2">
    <source>
        <dbReference type="ARBA" id="ARBA00022748"/>
    </source>
</evidence>
<dbReference type="GO" id="GO:0016491">
    <property type="term" value="F:oxidoreductase activity"/>
    <property type="evidence" value="ECO:0007669"/>
    <property type="project" value="InterPro"/>
</dbReference>
<dbReference type="PROSITE" id="PS00194">
    <property type="entry name" value="THIOREDOXIN_1"/>
    <property type="match status" value="1"/>
</dbReference>
<comment type="subcellular location">
    <subcellularLocation>
        <location evidence="1">Cell envelope</location>
    </subcellularLocation>
</comment>
<evidence type="ECO:0000256" key="1">
    <source>
        <dbReference type="ARBA" id="ARBA00004196"/>
    </source>
</evidence>
<accession>A0A419SKI8</accession>
<dbReference type="Proteomes" id="UP000284219">
    <property type="component" value="Unassembled WGS sequence"/>
</dbReference>
<gene>
    <name evidence="8" type="ORF">BEP19_09120</name>
</gene>
<dbReference type="Gene3D" id="3.40.30.10">
    <property type="entry name" value="Glutaredoxin"/>
    <property type="match status" value="1"/>
</dbReference>
<evidence type="ECO:0000256" key="4">
    <source>
        <dbReference type="ARBA" id="ARBA00023157"/>
    </source>
</evidence>
<protein>
    <recommendedName>
        <fullName evidence="7">Thioredoxin domain-containing protein</fullName>
    </recommendedName>
</protein>